<dbReference type="EMBL" id="MT143524">
    <property type="protein sequence ID" value="QJA97771.1"/>
    <property type="molecule type" value="Genomic_DNA"/>
</dbReference>
<protein>
    <submittedName>
        <fullName evidence="1">Uncharacterized protein</fullName>
    </submittedName>
</protein>
<organism evidence="1">
    <name type="scientific">viral metagenome</name>
    <dbReference type="NCBI Taxonomy" id="1070528"/>
    <lineage>
        <taxon>unclassified sequences</taxon>
        <taxon>metagenomes</taxon>
        <taxon>organismal metagenomes</taxon>
    </lineage>
</organism>
<proteinExistence type="predicted"/>
<evidence type="ECO:0000313" key="1">
    <source>
        <dbReference type="EMBL" id="QJA97771.1"/>
    </source>
</evidence>
<reference evidence="1" key="1">
    <citation type="submission" date="2020-03" db="EMBL/GenBank/DDBJ databases">
        <title>The deep terrestrial virosphere.</title>
        <authorList>
            <person name="Holmfeldt K."/>
            <person name="Nilsson E."/>
            <person name="Simone D."/>
            <person name="Lopez-Fernandez M."/>
            <person name="Wu X."/>
            <person name="de Brujin I."/>
            <person name="Lundin D."/>
            <person name="Andersson A."/>
            <person name="Bertilsson S."/>
            <person name="Dopson M."/>
        </authorList>
    </citation>
    <scope>NUCLEOTIDE SEQUENCE</scope>
    <source>
        <strain evidence="1">MM415B05963</strain>
    </source>
</reference>
<gene>
    <name evidence="1" type="ORF">MM415B05963_0001</name>
</gene>
<accession>A0A6M3LXV5</accession>
<name>A0A6M3LXV5_9ZZZZ</name>
<dbReference type="AlphaFoldDB" id="A0A6M3LXV5"/>
<sequence length="94" mass="11592">MDMDTEEWMDNTQMLERIITLLNNTIRVLKETQRDNERWITYLNATLNQHMKDTNHHPSNREINSRLLEYEQRIDGKQAFLYKENKKKYVKYDK</sequence>